<organism evidence="2 3">
    <name type="scientific">Cannabis sativa</name>
    <name type="common">Hemp</name>
    <name type="synonym">Marijuana</name>
    <dbReference type="NCBI Taxonomy" id="3483"/>
    <lineage>
        <taxon>Eukaryota</taxon>
        <taxon>Viridiplantae</taxon>
        <taxon>Streptophyta</taxon>
        <taxon>Embryophyta</taxon>
        <taxon>Tracheophyta</taxon>
        <taxon>Spermatophyta</taxon>
        <taxon>Magnoliopsida</taxon>
        <taxon>eudicotyledons</taxon>
        <taxon>Gunneridae</taxon>
        <taxon>Pentapetalae</taxon>
        <taxon>rosids</taxon>
        <taxon>fabids</taxon>
        <taxon>Rosales</taxon>
        <taxon>Cannabaceae</taxon>
        <taxon>Cannabis</taxon>
    </lineage>
</organism>
<dbReference type="EnsemblPlants" id="evm.model.01.1762">
    <property type="protein sequence ID" value="cds.evm.model.01.1762"/>
    <property type="gene ID" value="evm.TU.01.1762"/>
</dbReference>
<keyword evidence="3" id="KW-1185">Reference proteome</keyword>
<reference evidence="2" key="2">
    <citation type="submission" date="2021-03" db="UniProtKB">
        <authorList>
            <consortium name="EnsemblPlants"/>
        </authorList>
    </citation>
    <scope>IDENTIFICATION</scope>
</reference>
<protein>
    <submittedName>
        <fullName evidence="2">Uncharacterized protein</fullName>
    </submittedName>
</protein>
<name>A0A803NIE8_CANSA</name>
<reference evidence="2" key="1">
    <citation type="submission" date="2018-11" db="EMBL/GenBank/DDBJ databases">
        <authorList>
            <person name="Grassa J C."/>
        </authorList>
    </citation>
    <scope>NUCLEOTIDE SEQUENCE [LARGE SCALE GENOMIC DNA]</scope>
</reference>
<feature type="region of interest" description="Disordered" evidence="1">
    <location>
        <begin position="156"/>
        <end position="188"/>
    </location>
</feature>
<feature type="compositionally biased region" description="Polar residues" evidence="1">
    <location>
        <begin position="160"/>
        <end position="188"/>
    </location>
</feature>
<dbReference type="AlphaFoldDB" id="A0A803NIE8"/>
<accession>A0A803NIE8</accession>
<evidence type="ECO:0000313" key="3">
    <source>
        <dbReference type="Proteomes" id="UP000596661"/>
    </source>
</evidence>
<dbReference type="EMBL" id="UZAU01000047">
    <property type="status" value="NOT_ANNOTATED_CDS"/>
    <property type="molecule type" value="Genomic_DNA"/>
</dbReference>
<evidence type="ECO:0000256" key="1">
    <source>
        <dbReference type="SAM" id="MobiDB-lite"/>
    </source>
</evidence>
<sequence>MDDMFYEKCYAARETRPRIGEPHVDLGEVLKLARLREVVCQANLIEELCAADYDVFVQHRRKFHEEPRVVDYDVLAQYRCKFLRWMDGQECIIRSHQAGLDHRNREASNLIRRFNQRTDRRGQDLIKDPLQGRFFDRSHADQPSSLGTMTYVPLRGGGQTLSQRSNSENNQIPTTSGMEGQPGISGSTTAPTINPMVSQPPLGVPMAGLIPPEVPMADETLLEVPMAS</sequence>
<dbReference type="Gramene" id="evm.model.01.1762">
    <property type="protein sequence ID" value="cds.evm.model.01.1762"/>
    <property type="gene ID" value="evm.TU.01.1762"/>
</dbReference>
<evidence type="ECO:0000313" key="2">
    <source>
        <dbReference type="EnsemblPlants" id="cds.evm.model.01.1762"/>
    </source>
</evidence>
<proteinExistence type="predicted"/>
<dbReference type="Proteomes" id="UP000596661">
    <property type="component" value="Chromosome 1"/>
</dbReference>